<dbReference type="EMBL" id="CR936257">
    <property type="protein sequence ID" value="CAI50184.1"/>
    <property type="molecule type" value="Genomic_DNA"/>
</dbReference>
<feature type="region of interest" description="Disordered" evidence="1">
    <location>
        <begin position="59"/>
        <end position="87"/>
    </location>
</feature>
<evidence type="ECO:0000259" key="2">
    <source>
        <dbReference type="Pfam" id="PF26269"/>
    </source>
</evidence>
<dbReference type="AlphaFoldDB" id="A0A1U7EY85"/>
<proteinExistence type="predicted"/>
<dbReference type="GeneID" id="3701998"/>
<gene>
    <name evidence="3" type="ordered locus">NP_4186A</name>
</gene>
<accession>A0A1U7EY85</accession>
<evidence type="ECO:0000256" key="1">
    <source>
        <dbReference type="SAM" id="MobiDB-lite"/>
    </source>
</evidence>
<dbReference type="InterPro" id="IPR058385">
    <property type="entry name" value="DUF8072"/>
</dbReference>
<dbReference type="HOGENOM" id="CLU_170069_0_0_2"/>
<evidence type="ECO:0000313" key="3">
    <source>
        <dbReference type="EMBL" id="CAI50184.1"/>
    </source>
</evidence>
<dbReference type="Pfam" id="PF26269">
    <property type="entry name" value="DUF8072"/>
    <property type="match status" value="1"/>
</dbReference>
<dbReference type="OrthoDB" id="339988at2157"/>
<sequence length="87" mass="9431">MHTLAKRFHNITPDRILVTFEDGSSVVVEPRSAEFFQEAFQAEGVADDGTVYRFVTDGGDDPLVAGEQTDDGWTPAGTVSDVEPADE</sequence>
<dbReference type="eggNOG" id="arCOG07593">
    <property type="taxonomic scope" value="Archaea"/>
</dbReference>
<protein>
    <recommendedName>
        <fullName evidence="2">DUF8072 domain-containing protein</fullName>
    </recommendedName>
</protein>
<name>A0A1U7EY85_NATPD</name>
<organism evidence="3 4">
    <name type="scientific">Natronomonas pharaonis (strain ATCC 35678 / DSM 2160 / CIP 103997 / JCM 8858 / NBRC 14720 / NCIMB 2260 / Gabara)</name>
    <name type="common">Halobacterium pharaonis</name>
    <dbReference type="NCBI Taxonomy" id="348780"/>
    <lineage>
        <taxon>Archaea</taxon>
        <taxon>Methanobacteriati</taxon>
        <taxon>Methanobacteriota</taxon>
        <taxon>Stenosarchaea group</taxon>
        <taxon>Halobacteria</taxon>
        <taxon>Halobacteriales</taxon>
        <taxon>Natronomonadaceae</taxon>
        <taxon>Natronomonas</taxon>
    </lineage>
</organism>
<dbReference type="Proteomes" id="UP000002698">
    <property type="component" value="Chromosome"/>
</dbReference>
<dbReference type="EnsemblBacteria" id="CAI50184">
    <property type="protein sequence ID" value="CAI50184"/>
    <property type="gene ID" value="NP_4186A"/>
</dbReference>
<evidence type="ECO:0000313" key="4">
    <source>
        <dbReference type="Proteomes" id="UP000002698"/>
    </source>
</evidence>
<keyword evidence="4" id="KW-1185">Reference proteome</keyword>
<dbReference type="RefSeq" id="WP_011323800.1">
    <property type="nucleotide sequence ID" value="NC_007426.1"/>
</dbReference>
<feature type="domain" description="DUF8072" evidence="2">
    <location>
        <begin position="2"/>
        <end position="86"/>
    </location>
</feature>
<dbReference type="KEGG" id="nph:NP_4186A"/>
<reference evidence="3 4" key="1">
    <citation type="journal article" date="2005" name="Genome Res.">
        <title>Living with two extremes: conclusions from the genome sequence of Natronomonas pharaonis.</title>
        <authorList>
            <person name="Falb M."/>
            <person name="Pfeiffer F."/>
            <person name="Palm P."/>
            <person name="Rodewald K."/>
            <person name="Hickmann V."/>
            <person name="Tittor J."/>
            <person name="Oesterhelt D."/>
        </authorList>
    </citation>
    <scope>NUCLEOTIDE SEQUENCE [LARGE SCALE GENOMIC DNA]</scope>
    <source>
        <strain evidence="4">ATCC 35678 / DSM 2160 / CIP 103997 / JCM 8858 / NBRC 14720 / NCIMB 2260 / Gabara</strain>
    </source>
</reference>